<dbReference type="Pfam" id="PF06968">
    <property type="entry name" value="BATS"/>
    <property type="match status" value="1"/>
</dbReference>
<dbReference type="SFLD" id="SFLDG01081">
    <property type="entry name" value="cleavage_of_the_Ca-Cb_bond_in"/>
    <property type="match status" value="1"/>
</dbReference>
<protein>
    <submittedName>
        <fullName evidence="8">[FeFe] hydrogenase H-cluster radical SAM maturase HydG</fullName>
    </submittedName>
</protein>
<keyword evidence="9" id="KW-1185">Reference proteome</keyword>
<accession>A0A3P7PY25</accession>
<dbReference type="NCBIfam" id="TIGR03955">
    <property type="entry name" value="rSAM_HydG"/>
    <property type="match status" value="1"/>
</dbReference>
<dbReference type="AlphaFoldDB" id="A0A3P7PY25"/>
<evidence type="ECO:0000256" key="6">
    <source>
        <dbReference type="ARBA" id="ARBA00023014"/>
    </source>
</evidence>
<comment type="cofactor">
    <cofactor evidence="1">
        <name>[4Fe-4S] cluster</name>
        <dbReference type="ChEBI" id="CHEBI:49883"/>
    </cofactor>
</comment>
<dbReference type="GO" id="GO:0046872">
    <property type="term" value="F:metal ion binding"/>
    <property type="evidence" value="ECO:0007669"/>
    <property type="project" value="UniProtKB-KW"/>
</dbReference>
<dbReference type="PANTHER" id="PTHR43583">
    <property type="entry name" value="2-IMINOACETATE SYNTHASE"/>
    <property type="match status" value="1"/>
</dbReference>
<dbReference type="SFLD" id="SFLDF00319">
    <property type="entry name" value="Fe_hydrogenase_maturase_(HydG"/>
    <property type="match status" value="1"/>
</dbReference>
<evidence type="ECO:0000313" key="8">
    <source>
        <dbReference type="EMBL" id="VDN48061.1"/>
    </source>
</evidence>
<keyword evidence="2" id="KW-0004">4Fe-4S</keyword>
<dbReference type="Proteomes" id="UP000279029">
    <property type="component" value="Chromosome"/>
</dbReference>
<gene>
    <name evidence="8" type="ORF">PATL70BA_2173</name>
</gene>
<dbReference type="Gene3D" id="3.20.20.70">
    <property type="entry name" value="Aldolase class I"/>
    <property type="match status" value="1"/>
</dbReference>
<dbReference type="OrthoDB" id="9801120at2"/>
<feature type="domain" description="Biotin and thiamin synthesis-associated" evidence="7">
    <location>
        <begin position="264"/>
        <end position="369"/>
    </location>
</feature>
<dbReference type="InterPro" id="IPR024007">
    <property type="entry name" value="FeFe-hyd_mat_HydG"/>
</dbReference>
<dbReference type="GO" id="GO:0003824">
    <property type="term" value="F:catalytic activity"/>
    <property type="evidence" value="ECO:0007669"/>
    <property type="project" value="InterPro"/>
</dbReference>
<evidence type="ECO:0000256" key="4">
    <source>
        <dbReference type="ARBA" id="ARBA00022723"/>
    </source>
</evidence>
<dbReference type="KEGG" id="cbar:PATL70BA_2173"/>
<sequence length="458" mass="51744">MQNFIDDQKITALLEAGYKHSKEDIRAIIEKAKTCVGLTLEDVAALLQFEDQDLLDEMFACANHIKNTIYGDRIVMFAPLYISNYCVNGCTYCGYKQTNTIARRKLTDQEIASEALKIEAMGHKRIALEAGEDPINCDLDYVLHAMDVIYKTKSDNGAIRRINVNVAATTVENYKRLKAADIGTYILFQETYHQPTYKKYHPKGPKSNYEYHLTAMDRAMEGGIDDVGIGALFGLYDYKYELLGMMMHKEHLEEVFGVGPHTMSVPRIKKAMDVAVEAYPYAVDDDAFKRLVAIIRLAVPYTGIILSTREEASFREEVIHIGVSQISAGSKTDVGGYTDEEKMASQFQLADERPQHEIIQSLLEKGFLPSYCTACYRAGRTGDRFMQVAKSGQIHNLCQPNALLTLKEYLEDYADEDLKALGEATIKIHIEKIPSEKMKQTTILRLKAIEDGERDLFF</sequence>
<dbReference type="InterPro" id="IPR013785">
    <property type="entry name" value="Aldolase_TIM"/>
</dbReference>
<evidence type="ECO:0000256" key="2">
    <source>
        <dbReference type="ARBA" id="ARBA00022485"/>
    </source>
</evidence>
<dbReference type="RefSeq" id="WP_125137259.1">
    <property type="nucleotide sequence ID" value="NZ_LR130778.1"/>
</dbReference>
<name>A0A3P7PY25_9FIRM</name>
<evidence type="ECO:0000259" key="7">
    <source>
        <dbReference type="SMART" id="SM00876"/>
    </source>
</evidence>
<dbReference type="EMBL" id="LR130778">
    <property type="protein sequence ID" value="VDN48061.1"/>
    <property type="molecule type" value="Genomic_DNA"/>
</dbReference>
<dbReference type="GO" id="GO:0042364">
    <property type="term" value="P:water-soluble vitamin biosynthetic process"/>
    <property type="evidence" value="ECO:0007669"/>
    <property type="project" value="UniProtKB-ARBA"/>
</dbReference>
<keyword evidence="4" id="KW-0479">Metal-binding</keyword>
<organism evidence="8 9">
    <name type="scientific">Petrocella atlantisensis</name>
    <dbReference type="NCBI Taxonomy" id="2173034"/>
    <lineage>
        <taxon>Bacteria</taxon>
        <taxon>Bacillati</taxon>
        <taxon>Bacillota</taxon>
        <taxon>Clostridia</taxon>
        <taxon>Lachnospirales</taxon>
        <taxon>Vallitaleaceae</taxon>
        <taxon>Petrocella</taxon>
    </lineage>
</organism>
<dbReference type="SFLD" id="SFLDS00029">
    <property type="entry name" value="Radical_SAM"/>
    <property type="match status" value="1"/>
</dbReference>
<evidence type="ECO:0000256" key="3">
    <source>
        <dbReference type="ARBA" id="ARBA00022691"/>
    </source>
</evidence>
<evidence type="ECO:0000256" key="5">
    <source>
        <dbReference type="ARBA" id="ARBA00023004"/>
    </source>
</evidence>
<keyword evidence="3" id="KW-0949">S-adenosyl-L-methionine</keyword>
<dbReference type="InterPro" id="IPR010722">
    <property type="entry name" value="BATS_dom"/>
</dbReference>
<dbReference type="InterPro" id="IPR058240">
    <property type="entry name" value="rSAM_sf"/>
</dbReference>
<dbReference type="GO" id="GO:0051539">
    <property type="term" value="F:4 iron, 4 sulfur cluster binding"/>
    <property type="evidence" value="ECO:0007669"/>
    <property type="project" value="UniProtKB-KW"/>
</dbReference>
<reference evidence="8 9" key="1">
    <citation type="submission" date="2018-09" db="EMBL/GenBank/DDBJ databases">
        <authorList>
            <person name="Postec A."/>
        </authorList>
    </citation>
    <scope>NUCLEOTIDE SEQUENCE [LARGE SCALE GENOMIC DNA]</scope>
    <source>
        <strain evidence="8">70B-A</strain>
    </source>
</reference>
<dbReference type="SFLD" id="SFLDG01060">
    <property type="entry name" value="BATS_domain_containing"/>
    <property type="match status" value="1"/>
</dbReference>
<proteinExistence type="predicted"/>
<evidence type="ECO:0000313" key="9">
    <source>
        <dbReference type="Proteomes" id="UP000279029"/>
    </source>
</evidence>
<dbReference type="GO" id="GO:0044272">
    <property type="term" value="P:sulfur compound biosynthetic process"/>
    <property type="evidence" value="ECO:0007669"/>
    <property type="project" value="UniProtKB-ARBA"/>
</dbReference>
<dbReference type="SUPFAM" id="SSF102114">
    <property type="entry name" value="Radical SAM enzymes"/>
    <property type="match status" value="1"/>
</dbReference>
<dbReference type="InterPro" id="IPR034428">
    <property type="entry name" value="ThiH/NoCL/HydG-like"/>
</dbReference>
<evidence type="ECO:0000256" key="1">
    <source>
        <dbReference type="ARBA" id="ARBA00001966"/>
    </source>
</evidence>
<dbReference type="Pfam" id="PF04055">
    <property type="entry name" value="Radical_SAM"/>
    <property type="match status" value="1"/>
</dbReference>
<keyword evidence="6" id="KW-0411">Iron-sulfur</keyword>
<dbReference type="InterPro" id="IPR007197">
    <property type="entry name" value="rSAM"/>
</dbReference>
<dbReference type="SMART" id="SM00876">
    <property type="entry name" value="BATS"/>
    <property type="match status" value="1"/>
</dbReference>
<dbReference type="PANTHER" id="PTHR43583:SF2">
    <property type="entry name" value="THIAZOLE BIOSYNTHESIS PROTEIN"/>
    <property type="match status" value="1"/>
</dbReference>
<keyword evidence="5" id="KW-0408">Iron</keyword>